<evidence type="ECO:0000256" key="4">
    <source>
        <dbReference type="ARBA" id="ARBA00022729"/>
    </source>
</evidence>
<dbReference type="Pfam" id="PF13531">
    <property type="entry name" value="SBP_bac_11"/>
    <property type="match status" value="1"/>
</dbReference>
<reference evidence="7 8" key="1">
    <citation type="submission" date="2018-04" db="EMBL/GenBank/DDBJ databases">
        <authorList>
            <person name="Go L.Y."/>
            <person name="Mitchell J.A."/>
        </authorList>
    </citation>
    <scope>NUCLEOTIDE SEQUENCE [LARGE SCALE GENOMIC DNA]</scope>
    <source>
        <strain evidence="7">ULC066bin1</strain>
    </source>
</reference>
<dbReference type="Gene3D" id="3.40.190.10">
    <property type="entry name" value="Periplasmic binding protein-like II"/>
    <property type="match status" value="2"/>
</dbReference>
<evidence type="ECO:0000256" key="6">
    <source>
        <dbReference type="SAM" id="Phobius"/>
    </source>
</evidence>
<organism evidence="7 8">
    <name type="scientific">Pseudanabaena frigida</name>
    <dbReference type="NCBI Taxonomy" id="945775"/>
    <lineage>
        <taxon>Bacteria</taxon>
        <taxon>Bacillati</taxon>
        <taxon>Cyanobacteriota</taxon>
        <taxon>Cyanophyceae</taxon>
        <taxon>Pseudanabaenales</taxon>
        <taxon>Pseudanabaenaceae</taxon>
        <taxon>Pseudanabaena</taxon>
    </lineage>
</organism>
<dbReference type="CDD" id="cd01005">
    <property type="entry name" value="PBP2_CysP"/>
    <property type="match status" value="1"/>
</dbReference>
<dbReference type="GO" id="GO:0140104">
    <property type="term" value="F:molecular carrier activity"/>
    <property type="evidence" value="ECO:0007669"/>
    <property type="project" value="InterPro"/>
</dbReference>
<proteinExistence type="inferred from homology"/>
<reference evidence="7 8" key="2">
    <citation type="submission" date="2018-06" db="EMBL/GenBank/DDBJ databases">
        <title>Metagenomic assembly of (sub)arctic Cyanobacteria and their associated microbiome from non-axenic cultures.</title>
        <authorList>
            <person name="Baurain D."/>
        </authorList>
    </citation>
    <scope>NUCLEOTIDE SEQUENCE [LARGE SCALE GENOMIC DNA]</scope>
    <source>
        <strain evidence="7">ULC066bin1</strain>
    </source>
</reference>
<dbReference type="SUPFAM" id="SSF53850">
    <property type="entry name" value="Periplasmic binding protein-like II"/>
    <property type="match status" value="1"/>
</dbReference>
<dbReference type="InterPro" id="IPR005669">
    <property type="entry name" value="Thiosulph/SO4-bd"/>
</dbReference>
<dbReference type="PANTHER" id="PTHR30368:SF2">
    <property type="entry name" value="SULFATE-BINDING PROTEIN"/>
    <property type="match status" value="1"/>
</dbReference>
<dbReference type="NCBIfam" id="TIGR00971">
    <property type="entry name" value="3a0106s03"/>
    <property type="match status" value="1"/>
</dbReference>
<gene>
    <name evidence="7" type="ORF">DCF19_17735</name>
</gene>
<dbReference type="PANTHER" id="PTHR30368">
    <property type="entry name" value="SULFATE-BINDING PROTEIN"/>
    <property type="match status" value="1"/>
</dbReference>
<evidence type="ECO:0000256" key="5">
    <source>
        <dbReference type="ARBA" id="ARBA00022764"/>
    </source>
</evidence>
<evidence type="ECO:0000313" key="8">
    <source>
        <dbReference type="Proteomes" id="UP000249467"/>
    </source>
</evidence>
<evidence type="ECO:0000256" key="3">
    <source>
        <dbReference type="ARBA" id="ARBA00022448"/>
    </source>
</evidence>
<accession>A0A2W4VYG2</accession>
<comment type="similarity">
    <text evidence="2">Belongs to the prokaryotic sulfate-binding protein family.</text>
</comment>
<dbReference type="GO" id="GO:0042597">
    <property type="term" value="C:periplasmic space"/>
    <property type="evidence" value="ECO:0007669"/>
    <property type="project" value="UniProtKB-SubCell"/>
</dbReference>
<keyword evidence="6" id="KW-0472">Membrane</keyword>
<dbReference type="NCBIfam" id="NF008022">
    <property type="entry name" value="PRK10752.1"/>
    <property type="match status" value="1"/>
</dbReference>
<keyword evidence="6" id="KW-1133">Transmembrane helix</keyword>
<comment type="caution">
    <text evidence="7">The sequence shown here is derived from an EMBL/GenBank/DDBJ whole genome shotgun (WGS) entry which is preliminary data.</text>
</comment>
<keyword evidence="4" id="KW-0732">Signal</keyword>
<keyword evidence="3" id="KW-0813">Transport</keyword>
<evidence type="ECO:0000256" key="1">
    <source>
        <dbReference type="ARBA" id="ARBA00004418"/>
    </source>
</evidence>
<dbReference type="Proteomes" id="UP000249467">
    <property type="component" value="Unassembled WGS sequence"/>
</dbReference>
<dbReference type="GO" id="GO:1902358">
    <property type="term" value="P:sulfate transmembrane transport"/>
    <property type="evidence" value="ECO:0007669"/>
    <property type="project" value="InterPro"/>
</dbReference>
<dbReference type="EMBL" id="QBML01000027">
    <property type="protein sequence ID" value="PZO37903.1"/>
    <property type="molecule type" value="Genomic_DNA"/>
</dbReference>
<keyword evidence="6" id="KW-0812">Transmembrane</keyword>
<protein>
    <submittedName>
        <fullName evidence="7">Sulfate transporter subunit</fullName>
    </submittedName>
</protein>
<feature type="transmembrane region" description="Helical" evidence="6">
    <location>
        <begin position="20"/>
        <end position="38"/>
    </location>
</feature>
<comment type="subcellular location">
    <subcellularLocation>
        <location evidence="1">Periplasm</location>
    </subcellularLocation>
</comment>
<evidence type="ECO:0000313" key="7">
    <source>
        <dbReference type="EMBL" id="PZO37903.1"/>
    </source>
</evidence>
<evidence type="ECO:0000256" key="2">
    <source>
        <dbReference type="ARBA" id="ARBA00006099"/>
    </source>
</evidence>
<name>A0A2W4VYG2_9CYAN</name>
<dbReference type="AlphaFoldDB" id="A0A2W4VYG2"/>
<keyword evidence="5" id="KW-0574">Periplasm</keyword>
<sequence length="357" mass="39756">MSQSKNYLNLGKLKIQRISWTNLAAVAAVVLSVTLVVVKNVESSNTSSQLFNVSYDPTRELYVSLNEQFIAKYEKETGKYLKIKQSHAGSSHQSRAVIDGSEPADVVTLGLYTDVDALRKQNLIPEAWSKRLPNDSQPYSSTIVFVVRKGNPKNIQDWQDLIQPNVEIVTPDPKSSGNGKLSALSAWGSVIKRGGSEADALAFLKAFYEHTTTLDAGARASAINFAVEKVGDVHLTWENEAIREVAESKGELQIVYPSVSILAQPYVAWVDKNTAQHKNATEAEAYLKFLFTDQAQETIAKFGYRPINQEILNKYSSQFCQIDLFPITLIAKDWDDAKQKFFGDNGIIDRVYKPKAK</sequence>